<name>A0A1V9XIP2_9ACAR</name>
<evidence type="ECO:0000256" key="1">
    <source>
        <dbReference type="SAM" id="Phobius"/>
    </source>
</evidence>
<keyword evidence="1" id="KW-1133">Transmembrane helix</keyword>
<dbReference type="InterPro" id="IPR056793">
    <property type="entry name" value="HSNSD_N"/>
</dbReference>
<feature type="domain" description="Heparan sulfate-N-deacetylase N-terminal" evidence="2">
    <location>
        <begin position="92"/>
        <end position="245"/>
    </location>
</feature>
<comment type="caution">
    <text evidence="3">The sequence shown here is derived from an EMBL/GenBank/DDBJ whole genome shotgun (WGS) entry which is preliminary data.</text>
</comment>
<evidence type="ECO:0000313" key="4">
    <source>
        <dbReference type="Proteomes" id="UP000192247"/>
    </source>
</evidence>
<keyword evidence="1" id="KW-0472">Membrane</keyword>
<protein>
    <submittedName>
        <fullName evidence="3">Bifunctional heparan sulfate N-deacetylase/N-sulfotransferase-like</fullName>
    </submittedName>
</protein>
<keyword evidence="1" id="KW-0812">Transmembrane</keyword>
<gene>
    <name evidence="3" type="ORF">BIW11_09855</name>
</gene>
<keyword evidence="3" id="KW-0808">Transferase</keyword>
<evidence type="ECO:0000259" key="2">
    <source>
        <dbReference type="Pfam" id="PF25119"/>
    </source>
</evidence>
<dbReference type="Pfam" id="PF25119">
    <property type="entry name" value="HSNSD_N"/>
    <property type="match status" value="1"/>
</dbReference>
<evidence type="ECO:0000313" key="3">
    <source>
        <dbReference type="EMBL" id="OQR73243.1"/>
    </source>
</evidence>
<dbReference type="EMBL" id="MNPL01010249">
    <property type="protein sequence ID" value="OQR73243.1"/>
    <property type="molecule type" value="Genomic_DNA"/>
</dbReference>
<reference evidence="3 4" key="1">
    <citation type="journal article" date="2017" name="Gigascience">
        <title>Draft genome of the honey bee ectoparasitic mite, Tropilaelaps mercedesae, is shaped by the parasitic life history.</title>
        <authorList>
            <person name="Dong X."/>
            <person name="Armstrong S.D."/>
            <person name="Xia D."/>
            <person name="Makepeace B.L."/>
            <person name="Darby A.C."/>
            <person name="Kadowaki T."/>
        </authorList>
    </citation>
    <scope>NUCLEOTIDE SEQUENCE [LARGE SCALE GENOMIC DNA]</scope>
    <source>
        <strain evidence="3">Wuxi-XJTLU</strain>
    </source>
</reference>
<organism evidence="3 4">
    <name type="scientific">Tropilaelaps mercedesae</name>
    <dbReference type="NCBI Taxonomy" id="418985"/>
    <lineage>
        <taxon>Eukaryota</taxon>
        <taxon>Metazoa</taxon>
        <taxon>Ecdysozoa</taxon>
        <taxon>Arthropoda</taxon>
        <taxon>Chelicerata</taxon>
        <taxon>Arachnida</taxon>
        <taxon>Acari</taxon>
        <taxon>Parasitiformes</taxon>
        <taxon>Mesostigmata</taxon>
        <taxon>Gamasina</taxon>
        <taxon>Dermanyssoidea</taxon>
        <taxon>Laelapidae</taxon>
        <taxon>Tropilaelaps</taxon>
    </lineage>
</organism>
<proteinExistence type="predicted"/>
<feature type="non-terminal residue" evidence="3">
    <location>
        <position position="246"/>
    </location>
</feature>
<dbReference type="AlphaFoldDB" id="A0A1V9XIP2"/>
<dbReference type="STRING" id="418985.A0A1V9XIP2"/>
<sequence>MRSKMRWLCVPYHVSPRRGLILAVLLGLATLLYFIIVLDATSSIQESWGLQRSPPPEVTFECPIVPVFPLKSGESSSILANIHVSSAQLRLDARVLVFIETPYSKLGRLITETLEAARIRYRSEMSTRTLPTLTNLDRGRFAVVVFENIDRYLALHKWNRELLDKYAREYSVGIVGFVRPSGDPRPRTMPSLNLVAYANVSVASRPSLNPLSPVLRMCRAGEHQGDFPGEWTLFTSNHSTFTPVMQ</sequence>
<feature type="transmembrane region" description="Helical" evidence="1">
    <location>
        <begin position="20"/>
        <end position="38"/>
    </location>
</feature>
<dbReference type="GO" id="GO:0016740">
    <property type="term" value="F:transferase activity"/>
    <property type="evidence" value="ECO:0007669"/>
    <property type="project" value="UniProtKB-KW"/>
</dbReference>
<dbReference type="OrthoDB" id="8958249at2759"/>
<keyword evidence="4" id="KW-1185">Reference proteome</keyword>
<accession>A0A1V9XIP2</accession>
<dbReference type="Proteomes" id="UP000192247">
    <property type="component" value="Unassembled WGS sequence"/>
</dbReference>
<dbReference type="InParanoid" id="A0A1V9XIP2"/>